<keyword evidence="3" id="KW-1185">Reference proteome</keyword>
<evidence type="ECO:0000313" key="2">
    <source>
        <dbReference type="EMBL" id="CAB1441241.1"/>
    </source>
</evidence>
<comment type="caution">
    <text evidence="2">The sequence shown here is derived from an EMBL/GenBank/DDBJ whole genome shotgun (WGS) entry which is preliminary data.</text>
</comment>
<gene>
    <name evidence="2" type="ORF">PLEPLA_LOCUS29023</name>
</gene>
<name>A0A9N7UXE5_PLEPL</name>
<sequence length="124" mass="12808">MRPSSDTSPPDPLHVGPRSSASSPASHMFINTFIGPMDQWESGLSTGTEPLDPSGSLGCPLGLGLWIPVGASSSSNCRQECKGCPIMDDSEVGSAASAIVRQSAVRRLDQRAHKASVGRGSGLC</sequence>
<dbReference type="Proteomes" id="UP001153269">
    <property type="component" value="Unassembled WGS sequence"/>
</dbReference>
<evidence type="ECO:0000256" key="1">
    <source>
        <dbReference type="SAM" id="MobiDB-lite"/>
    </source>
</evidence>
<accession>A0A9N7UXE5</accession>
<dbReference type="EMBL" id="CADEAL010002594">
    <property type="protein sequence ID" value="CAB1441241.1"/>
    <property type="molecule type" value="Genomic_DNA"/>
</dbReference>
<evidence type="ECO:0000313" key="3">
    <source>
        <dbReference type="Proteomes" id="UP001153269"/>
    </source>
</evidence>
<protein>
    <submittedName>
        <fullName evidence="2">Uncharacterized protein</fullName>
    </submittedName>
</protein>
<dbReference type="AlphaFoldDB" id="A0A9N7UXE5"/>
<proteinExistence type="predicted"/>
<organism evidence="2 3">
    <name type="scientific">Pleuronectes platessa</name>
    <name type="common">European plaice</name>
    <dbReference type="NCBI Taxonomy" id="8262"/>
    <lineage>
        <taxon>Eukaryota</taxon>
        <taxon>Metazoa</taxon>
        <taxon>Chordata</taxon>
        <taxon>Craniata</taxon>
        <taxon>Vertebrata</taxon>
        <taxon>Euteleostomi</taxon>
        <taxon>Actinopterygii</taxon>
        <taxon>Neopterygii</taxon>
        <taxon>Teleostei</taxon>
        <taxon>Neoteleostei</taxon>
        <taxon>Acanthomorphata</taxon>
        <taxon>Carangaria</taxon>
        <taxon>Pleuronectiformes</taxon>
        <taxon>Pleuronectoidei</taxon>
        <taxon>Pleuronectidae</taxon>
        <taxon>Pleuronectes</taxon>
    </lineage>
</organism>
<reference evidence="2" key="1">
    <citation type="submission" date="2020-03" db="EMBL/GenBank/DDBJ databases">
        <authorList>
            <person name="Weist P."/>
        </authorList>
    </citation>
    <scope>NUCLEOTIDE SEQUENCE</scope>
</reference>
<feature type="region of interest" description="Disordered" evidence="1">
    <location>
        <begin position="1"/>
        <end position="27"/>
    </location>
</feature>